<dbReference type="InterPro" id="IPR058982">
    <property type="entry name" value="Beta-barrel_AprE"/>
</dbReference>
<evidence type="ECO:0000256" key="6">
    <source>
        <dbReference type="ARBA" id="ARBA00022692"/>
    </source>
</evidence>
<keyword evidence="7" id="KW-1133">Transmembrane helix</keyword>
<keyword evidence="8" id="KW-0472">Membrane</keyword>
<evidence type="ECO:0000259" key="11">
    <source>
        <dbReference type="Pfam" id="PF25994"/>
    </source>
</evidence>
<dbReference type="HOGENOM" id="CLU_023976_1_1_5"/>
<dbReference type="PANTHER" id="PTHR30386">
    <property type="entry name" value="MEMBRANE FUSION SUBUNIT OF EMRAB-TOLC MULTIDRUG EFFLUX PUMP"/>
    <property type="match status" value="1"/>
</dbReference>
<keyword evidence="5 9" id="KW-0997">Cell inner membrane</keyword>
<dbReference type="PRINTS" id="PR01490">
    <property type="entry name" value="RTXTOXIND"/>
</dbReference>
<dbReference type="Gene3D" id="2.40.50.100">
    <property type="match status" value="1"/>
</dbReference>
<dbReference type="InterPro" id="IPR058781">
    <property type="entry name" value="HH_AprE-like"/>
</dbReference>
<dbReference type="Gene3D" id="2.40.30.170">
    <property type="match status" value="1"/>
</dbReference>
<keyword evidence="6" id="KW-0812">Transmembrane</keyword>
<dbReference type="GO" id="GO:0005886">
    <property type="term" value="C:plasma membrane"/>
    <property type="evidence" value="ECO:0007669"/>
    <property type="project" value="UniProtKB-SubCell"/>
</dbReference>
<feature type="domain" description="AprE-like beta-barrel" evidence="12">
    <location>
        <begin position="321"/>
        <end position="409"/>
    </location>
</feature>
<feature type="domain" description="AprE-like long alpha-helical hairpin" evidence="11">
    <location>
        <begin position="92"/>
        <end position="278"/>
    </location>
</feature>
<dbReference type="STRING" id="266779.Meso_0794"/>
<keyword evidence="4 9" id="KW-1003">Cell membrane</keyword>
<dbReference type="InterPro" id="IPR010129">
    <property type="entry name" value="T1SS_HlyD"/>
</dbReference>
<comment type="similarity">
    <text evidence="2 9">Belongs to the membrane fusion protein (MFP) (TC 8.A.1) family.</text>
</comment>
<dbReference type="InterPro" id="IPR050739">
    <property type="entry name" value="MFP"/>
</dbReference>
<dbReference type="KEGG" id="mes:Meso_0794"/>
<gene>
    <name evidence="13" type="ordered locus">Meso_0794</name>
</gene>
<dbReference type="GO" id="GO:0015031">
    <property type="term" value="P:protein transport"/>
    <property type="evidence" value="ECO:0007669"/>
    <property type="project" value="InterPro"/>
</dbReference>
<evidence type="ECO:0000256" key="1">
    <source>
        <dbReference type="ARBA" id="ARBA00004377"/>
    </source>
</evidence>
<dbReference type="PANTHER" id="PTHR30386:SF17">
    <property type="entry name" value="ALKALINE PROTEASE SECRETION PROTEIN APRE"/>
    <property type="match status" value="1"/>
</dbReference>
<evidence type="ECO:0000256" key="4">
    <source>
        <dbReference type="ARBA" id="ARBA00022475"/>
    </source>
</evidence>
<dbReference type="SUPFAM" id="SSF111369">
    <property type="entry name" value="HlyD-like secretion proteins"/>
    <property type="match status" value="1"/>
</dbReference>
<sequence precursor="true">MSKTETSHAFKIGPHIFMGSVLAFLLVAGAGGWAATAQLSGAVIAQGSVAVDQRLKAIQHRDGGIVSEINVREGDLVRAGQVLLQLEDAQTKAELSIVQSQLLELAARRARLIAERDDLKEIEFPPELQLPGEETASIVSGETRIFDGNRLNRQSQKSQLTLGIEQIGEEIKGLEAQRTAKSAEIVLVEEEYAKIKSLADKKLIERNRIYTSDRERTRLRGERGEVDAAIARAKTRASEIRLQIIAIDENARTEAQRELTAVETKISELKDRHMAIADRLSRTDIRAPITGIVNELNIHTIGGVITPAEVLVTIVPHNAKLNIEFKLNPASIDQVDVGRPARLRFPAFNQRVTPELKGEVTHVSPATAIDPVSGEVYYAGKISVSPEELAKLGESALLPGMPVEVYVMTQERTALSYLVKPVTDQFNKAFRER</sequence>
<dbReference type="Pfam" id="PF25994">
    <property type="entry name" value="HH_AprE"/>
    <property type="match status" value="1"/>
</dbReference>
<evidence type="ECO:0000256" key="7">
    <source>
        <dbReference type="ARBA" id="ARBA00022989"/>
    </source>
</evidence>
<protein>
    <recommendedName>
        <fullName evidence="9">Membrane fusion protein (MFP) family protein</fullName>
    </recommendedName>
</protein>
<feature type="coiled-coil region" evidence="10">
    <location>
        <begin position="164"/>
        <end position="191"/>
    </location>
</feature>
<dbReference type="OrthoDB" id="9810980at2"/>
<comment type="subcellular location">
    <subcellularLocation>
        <location evidence="1 9">Cell inner membrane</location>
        <topology evidence="1 9">Single-pass membrane protein</topology>
    </subcellularLocation>
</comment>
<evidence type="ECO:0000256" key="5">
    <source>
        <dbReference type="ARBA" id="ARBA00022519"/>
    </source>
</evidence>
<dbReference type="eggNOG" id="COG0845">
    <property type="taxonomic scope" value="Bacteria"/>
</dbReference>
<proteinExistence type="inferred from homology"/>
<evidence type="ECO:0000256" key="9">
    <source>
        <dbReference type="RuleBase" id="RU365093"/>
    </source>
</evidence>
<dbReference type="AlphaFoldDB" id="Q11K81"/>
<evidence type="ECO:0000256" key="2">
    <source>
        <dbReference type="ARBA" id="ARBA00009477"/>
    </source>
</evidence>
<evidence type="ECO:0000256" key="8">
    <source>
        <dbReference type="ARBA" id="ARBA00023136"/>
    </source>
</evidence>
<accession>Q11K81</accession>
<keyword evidence="10" id="KW-0175">Coiled coil</keyword>
<organism evidence="13">
    <name type="scientific">Chelativorans sp. (strain BNC1)</name>
    <dbReference type="NCBI Taxonomy" id="266779"/>
    <lineage>
        <taxon>Bacteria</taxon>
        <taxon>Pseudomonadati</taxon>
        <taxon>Pseudomonadota</taxon>
        <taxon>Alphaproteobacteria</taxon>
        <taxon>Hyphomicrobiales</taxon>
        <taxon>Phyllobacteriaceae</taxon>
        <taxon>Chelativorans</taxon>
    </lineage>
</organism>
<evidence type="ECO:0000256" key="3">
    <source>
        <dbReference type="ARBA" id="ARBA00022448"/>
    </source>
</evidence>
<keyword evidence="3 9" id="KW-0813">Transport</keyword>
<dbReference type="Pfam" id="PF26002">
    <property type="entry name" value="Beta-barrel_AprE"/>
    <property type="match status" value="1"/>
</dbReference>
<evidence type="ECO:0000259" key="12">
    <source>
        <dbReference type="Pfam" id="PF26002"/>
    </source>
</evidence>
<dbReference type="NCBIfam" id="TIGR01843">
    <property type="entry name" value="type_I_hlyD"/>
    <property type="match status" value="1"/>
</dbReference>
<reference evidence="13" key="1">
    <citation type="submission" date="2006-06" db="EMBL/GenBank/DDBJ databases">
        <title>Complete sequence of chromosome of Chelativorans sp. BNC1.</title>
        <authorList>
            <consortium name="US DOE Joint Genome Institute"/>
            <person name="Copeland A."/>
            <person name="Lucas S."/>
            <person name="Lapidus A."/>
            <person name="Barry K."/>
            <person name="Detter J.C."/>
            <person name="Glavina del Rio T."/>
            <person name="Hammon N."/>
            <person name="Israni S."/>
            <person name="Dalin E."/>
            <person name="Tice H."/>
            <person name="Pitluck S."/>
            <person name="Chertkov O."/>
            <person name="Brettin T."/>
            <person name="Bruce D."/>
            <person name="Han C."/>
            <person name="Tapia R."/>
            <person name="Gilna P."/>
            <person name="Schmutz J."/>
            <person name="Larimer F."/>
            <person name="Land M."/>
            <person name="Hauser L."/>
            <person name="Kyrpides N."/>
            <person name="Mikhailova N."/>
            <person name="Richardson P."/>
        </authorList>
    </citation>
    <scope>NUCLEOTIDE SEQUENCE</scope>
    <source>
        <strain evidence="13">BNC1</strain>
    </source>
</reference>
<dbReference type="EMBL" id="CP000390">
    <property type="protein sequence ID" value="ABG62194.1"/>
    <property type="molecule type" value="Genomic_DNA"/>
</dbReference>
<name>Q11K81_CHESB</name>
<evidence type="ECO:0000256" key="10">
    <source>
        <dbReference type="SAM" id="Coils"/>
    </source>
</evidence>
<evidence type="ECO:0000313" key="13">
    <source>
        <dbReference type="EMBL" id="ABG62194.1"/>
    </source>
</evidence>